<evidence type="ECO:0000313" key="4">
    <source>
        <dbReference type="EMBL" id="KAA8531964.1"/>
    </source>
</evidence>
<accession>A0A5J5ANT4</accession>
<keyword evidence="2" id="KW-0479">Metal-binding</keyword>
<dbReference type="Proteomes" id="UP000325577">
    <property type="component" value="Linkage Group LG2"/>
</dbReference>
<keyword evidence="1" id="KW-0238">DNA-binding</keyword>
<gene>
    <name evidence="4" type="ORF">F0562_006894</name>
</gene>
<name>A0A5J5ANT4_9ASTE</name>
<dbReference type="PANTHER" id="PTHR33400:SF9">
    <property type="entry name" value="C3H1-TYPE DOMAIN-CONTAINING PROTEIN"/>
    <property type="match status" value="1"/>
</dbReference>
<evidence type="ECO:0000259" key="3">
    <source>
        <dbReference type="PROSITE" id="PS50103"/>
    </source>
</evidence>
<dbReference type="OrthoDB" id="1928519at2759"/>
<evidence type="ECO:0000256" key="1">
    <source>
        <dbReference type="ARBA" id="ARBA00023125"/>
    </source>
</evidence>
<dbReference type="PROSITE" id="PS50103">
    <property type="entry name" value="ZF_C3H1"/>
    <property type="match status" value="1"/>
</dbReference>
<keyword evidence="2" id="KW-0863">Zinc-finger</keyword>
<keyword evidence="5" id="KW-1185">Reference proteome</keyword>
<sequence>MKRLKKLNRVSWASGVELCQVRLFLSEDCPAKVGVKSQDNLQAKTSWIPHLNYVESDARPSSFEGRYYVNPLKEKLSHIPQIKWQCPPEYPLNCNWLVAAGEESKEAHAQKHREMRVLEAIYPRHSDIPPSPSVALDVEECNHDDSHVPPIPITPIEEDATADMPLDIAAPLNASINSQSLALAQPMLISGNPSALQCNLPASLNPSANEKPVFEMLPGLQGEVAAAAAAALAALLKTNEQGSMIDTDLLIKFLSDPKMIEKLINENKPPAKTETLPIYAPKPLTSSAPLVSSKADLVTNTGTASISGSMPVTSSVPLPSSNPDVVMIKRTMDEYGPPNVVIKKLINEQGAAANRGTVSISGSKPVTSLVPLHSSKPDVEMIKKMIDEYGPHDNRGNKPVSGSMSLAPVVPLSLPKHDMGNLPGPNMHQVPAGLPMKPVSPDAAPVPSFATMSSPPVKDVNYYKNLIKQHGERQETQDYSLPQFRKPWNPLQDPELVLNFKSTEPKPKNQKRCIYFNSSKGCRNGSNCPYQHDLSHKLRPTGTMVEAPSAKKMKFGWEITGRT</sequence>
<proteinExistence type="predicted"/>
<protein>
    <recommendedName>
        <fullName evidence="3">C3H1-type domain-containing protein</fullName>
    </recommendedName>
</protein>
<evidence type="ECO:0000313" key="5">
    <source>
        <dbReference type="Proteomes" id="UP000325577"/>
    </source>
</evidence>
<keyword evidence="2" id="KW-0862">Zinc</keyword>
<dbReference type="GO" id="GO:0003677">
    <property type="term" value="F:DNA binding"/>
    <property type="evidence" value="ECO:0007669"/>
    <property type="project" value="UniProtKB-KW"/>
</dbReference>
<dbReference type="InterPro" id="IPR000571">
    <property type="entry name" value="Znf_CCCH"/>
</dbReference>
<reference evidence="4 5" key="1">
    <citation type="submission" date="2019-09" db="EMBL/GenBank/DDBJ databases">
        <title>A chromosome-level genome assembly of the Chinese tupelo Nyssa sinensis.</title>
        <authorList>
            <person name="Yang X."/>
            <person name="Kang M."/>
            <person name="Yang Y."/>
            <person name="Xiong H."/>
            <person name="Wang M."/>
            <person name="Zhang Z."/>
            <person name="Wang Z."/>
            <person name="Wu H."/>
            <person name="Ma T."/>
            <person name="Liu J."/>
            <person name="Xi Z."/>
        </authorList>
    </citation>
    <scope>NUCLEOTIDE SEQUENCE [LARGE SCALE GENOMIC DNA]</scope>
    <source>
        <strain evidence="4">J267</strain>
        <tissue evidence="4">Leaf</tissue>
    </source>
</reference>
<dbReference type="GO" id="GO:0008270">
    <property type="term" value="F:zinc ion binding"/>
    <property type="evidence" value="ECO:0007669"/>
    <property type="project" value="UniProtKB-KW"/>
</dbReference>
<dbReference type="EMBL" id="CM018043">
    <property type="protein sequence ID" value="KAA8531964.1"/>
    <property type="molecule type" value="Genomic_DNA"/>
</dbReference>
<dbReference type="PANTHER" id="PTHR33400">
    <property type="entry name" value="ZINC FINGER CCCH DOMAIN-CONTAINING PROTEIN 6-RELATED"/>
    <property type="match status" value="1"/>
</dbReference>
<evidence type="ECO:0000256" key="2">
    <source>
        <dbReference type="PROSITE-ProRule" id="PRU00723"/>
    </source>
</evidence>
<organism evidence="4 5">
    <name type="scientific">Nyssa sinensis</name>
    <dbReference type="NCBI Taxonomy" id="561372"/>
    <lineage>
        <taxon>Eukaryota</taxon>
        <taxon>Viridiplantae</taxon>
        <taxon>Streptophyta</taxon>
        <taxon>Embryophyta</taxon>
        <taxon>Tracheophyta</taxon>
        <taxon>Spermatophyta</taxon>
        <taxon>Magnoliopsida</taxon>
        <taxon>eudicotyledons</taxon>
        <taxon>Gunneridae</taxon>
        <taxon>Pentapetalae</taxon>
        <taxon>asterids</taxon>
        <taxon>Cornales</taxon>
        <taxon>Nyssaceae</taxon>
        <taxon>Nyssa</taxon>
    </lineage>
</organism>
<feature type="domain" description="C3H1-type" evidence="3">
    <location>
        <begin position="507"/>
        <end position="535"/>
    </location>
</feature>
<feature type="zinc finger region" description="C3H1-type" evidence="2">
    <location>
        <begin position="507"/>
        <end position="535"/>
    </location>
</feature>
<dbReference type="AlphaFoldDB" id="A0A5J5ANT4"/>